<evidence type="ECO:0000256" key="2">
    <source>
        <dbReference type="ARBA" id="ARBA00004418"/>
    </source>
</evidence>
<dbReference type="FunFam" id="3.40.630.40:FF:000002">
    <property type="entry name" value="N-acetylmuramoyl-L-alanine amidase AmiA"/>
    <property type="match status" value="1"/>
</dbReference>
<feature type="signal peptide" evidence="11">
    <location>
        <begin position="1"/>
        <end position="34"/>
    </location>
</feature>
<comment type="similarity">
    <text evidence="3">Belongs to the N-acetylmuramoyl-L-alanine amidase 3 family.</text>
</comment>
<dbReference type="Proteomes" id="UP000302163">
    <property type="component" value="Chromosome"/>
</dbReference>
<evidence type="ECO:0000256" key="7">
    <source>
        <dbReference type="ARBA" id="ARBA00022801"/>
    </source>
</evidence>
<dbReference type="NCBIfam" id="NF007652">
    <property type="entry name" value="PRK10319.1"/>
    <property type="match status" value="1"/>
</dbReference>
<evidence type="ECO:0000259" key="12">
    <source>
        <dbReference type="SMART" id="SM00646"/>
    </source>
</evidence>
<evidence type="ECO:0000313" key="14">
    <source>
        <dbReference type="Proteomes" id="UP000302163"/>
    </source>
</evidence>
<protein>
    <recommendedName>
        <fullName evidence="9">N-acetylmuramoyl-L-alanine amidase AmiA</fullName>
        <ecNumber evidence="4">3.5.1.28</ecNumber>
    </recommendedName>
</protein>
<evidence type="ECO:0000256" key="6">
    <source>
        <dbReference type="ARBA" id="ARBA00022764"/>
    </source>
</evidence>
<dbReference type="InterPro" id="IPR050695">
    <property type="entry name" value="N-acetylmuramoyl_amidase_3"/>
</dbReference>
<evidence type="ECO:0000256" key="3">
    <source>
        <dbReference type="ARBA" id="ARBA00010860"/>
    </source>
</evidence>
<dbReference type="EC" id="3.5.1.28" evidence="4"/>
<dbReference type="SMART" id="SM00646">
    <property type="entry name" value="Ami_3"/>
    <property type="match status" value="1"/>
</dbReference>
<accession>A0A4P8YQH5</accession>
<dbReference type="GO" id="GO:0008745">
    <property type="term" value="F:N-acetylmuramoyl-L-alanine amidase activity"/>
    <property type="evidence" value="ECO:0007669"/>
    <property type="project" value="UniProtKB-EC"/>
</dbReference>
<dbReference type="Gene3D" id="3.40.630.40">
    <property type="entry name" value="Zn-dependent exopeptidases"/>
    <property type="match status" value="1"/>
</dbReference>
<dbReference type="EMBL" id="CP040428">
    <property type="protein sequence ID" value="QCT22308.1"/>
    <property type="molecule type" value="Genomic_DNA"/>
</dbReference>
<name>A0A4P8YQH5_9ENTR</name>
<dbReference type="GO" id="GO:0009253">
    <property type="term" value="P:peptidoglycan catabolic process"/>
    <property type="evidence" value="ECO:0007669"/>
    <property type="project" value="InterPro"/>
</dbReference>
<dbReference type="InterPro" id="IPR002508">
    <property type="entry name" value="MurNAc-LAA_cat"/>
</dbReference>
<evidence type="ECO:0000256" key="1">
    <source>
        <dbReference type="ARBA" id="ARBA00001561"/>
    </source>
</evidence>
<evidence type="ECO:0000313" key="13">
    <source>
        <dbReference type="EMBL" id="QCT22308.1"/>
    </source>
</evidence>
<evidence type="ECO:0000256" key="5">
    <source>
        <dbReference type="ARBA" id="ARBA00022729"/>
    </source>
</evidence>
<feature type="region of interest" description="Disordered" evidence="10">
    <location>
        <begin position="39"/>
        <end position="58"/>
    </location>
</feature>
<dbReference type="KEGG" id="izh:FEM41_23015"/>
<dbReference type="GO" id="GO:0030288">
    <property type="term" value="C:outer membrane-bounded periplasmic space"/>
    <property type="evidence" value="ECO:0007669"/>
    <property type="project" value="TreeGrafter"/>
</dbReference>
<evidence type="ECO:0000256" key="11">
    <source>
        <dbReference type="SAM" id="SignalP"/>
    </source>
</evidence>
<dbReference type="AlphaFoldDB" id="A0A4P8YQH5"/>
<dbReference type="CDD" id="cd02696">
    <property type="entry name" value="MurNAc-LAA"/>
    <property type="match status" value="1"/>
</dbReference>
<keyword evidence="6" id="KW-0574">Periplasm</keyword>
<evidence type="ECO:0000256" key="8">
    <source>
        <dbReference type="ARBA" id="ARBA00023316"/>
    </source>
</evidence>
<comment type="catalytic activity">
    <reaction evidence="1">
        <text>Hydrolyzes the link between N-acetylmuramoyl residues and L-amino acid residues in certain cell-wall glycopeptides.</text>
        <dbReference type="EC" id="3.5.1.28"/>
    </reaction>
</comment>
<keyword evidence="8" id="KW-0961">Cell wall biogenesis/degradation</keyword>
<dbReference type="Pfam" id="PF01520">
    <property type="entry name" value="Amidase_3"/>
    <property type="match status" value="1"/>
</dbReference>
<evidence type="ECO:0000256" key="9">
    <source>
        <dbReference type="ARBA" id="ARBA00074579"/>
    </source>
</evidence>
<reference evidence="13 14" key="1">
    <citation type="submission" date="2019-05" db="EMBL/GenBank/DDBJ databases">
        <title>Complete genome sequence of Izhakiella calystegiae KSNA2, an endophyte isolated from beach morning glory (Calystegia soldanella).</title>
        <authorList>
            <person name="Jiang L."/>
            <person name="Jeong J.C."/>
            <person name="Kim C.Y."/>
            <person name="Kim D.H."/>
            <person name="Kim S.W."/>
            <person name="Lee j."/>
        </authorList>
    </citation>
    <scope>NUCLEOTIDE SEQUENCE [LARGE SCALE GENOMIC DNA]</scope>
    <source>
        <strain evidence="13 14">KSNA2</strain>
    </source>
</reference>
<feature type="domain" description="MurNAc-LAA" evidence="12">
    <location>
        <begin position="119"/>
        <end position="274"/>
    </location>
</feature>
<dbReference type="OrthoDB" id="9806267at2"/>
<keyword evidence="7 13" id="KW-0378">Hydrolase</keyword>
<sequence>MSKIKTLQPIASRRQFLLTGLAALTFAGLNSAYAREESKALKTQNGHSTPSRKSGGRRVIVLDPGHGGIDSGALGSNGSMEKHVVLAIAKNVRTILRQKGYDARLTRTTDEFIPLYDRVEIAHKHGADLFMSIHADGFTNPSVSGASVFALSNRGASSAMAKYLSERENAADDVAGSKAKNRDHYLQQVLFDLVQTDTISNSLTLGSHVLKQIRAVHRLHSKSTEQAAFVVLKSPSIPSVLVETSFITNPAEERLLGTTAFRQKIAHAIAGGVVNYFNWFDNHKAHSKRKAAS</sequence>
<dbReference type="InterPro" id="IPR006311">
    <property type="entry name" value="TAT_signal"/>
</dbReference>
<feature type="chain" id="PRO_5020297797" description="N-acetylmuramoyl-L-alanine amidase AmiA" evidence="11">
    <location>
        <begin position="35"/>
        <end position="293"/>
    </location>
</feature>
<comment type="subcellular location">
    <subcellularLocation>
        <location evidence="2">Periplasm</location>
    </subcellularLocation>
</comment>
<dbReference type="RefSeq" id="WP_138098818.1">
    <property type="nucleotide sequence ID" value="NZ_CP040428.1"/>
</dbReference>
<dbReference type="PANTHER" id="PTHR30404">
    <property type="entry name" value="N-ACETYLMURAMOYL-L-ALANINE AMIDASE"/>
    <property type="match status" value="1"/>
</dbReference>
<evidence type="ECO:0000256" key="4">
    <source>
        <dbReference type="ARBA" id="ARBA00011901"/>
    </source>
</evidence>
<keyword evidence="14" id="KW-1185">Reference proteome</keyword>
<gene>
    <name evidence="13" type="primary">amiA</name>
    <name evidence="13" type="ORF">FEM41_23015</name>
</gene>
<evidence type="ECO:0000256" key="10">
    <source>
        <dbReference type="SAM" id="MobiDB-lite"/>
    </source>
</evidence>
<organism evidence="13 14">
    <name type="scientific">Jejubacter calystegiae</name>
    <dbReference type="NCBI Taxonomy" id="2579935"/>
    <lineage>
        <taxon>Bacteria</taxon>
        <taxon>Pseudomonadati</taxon>
        <taxon>Pseudomonadota</taxon>
        <taxon>Gammaproteobacteria</taxon>
        <taxon>Enterobacterales</taxon>
        <taxon>Enterobacteriaceae</taxon>
        <taxon>Jejubacter</taxon>
    </lineage>
</organism>
<dbReference type="PANTHER" id="PTHR30404:SF2">
    <property type="entry name" value="N-ACETYLMURAMOYL-L-ALANINE AMIDASE AMIA"/>
    <property type="match status" value="1"/>
</dbReference>
<keyword evidence="5 11" id="KW-0732">Signal</keyword>
<dbReference type="GO" id="GO:0071555">
    <property type="term" value="P:cell wall organization"/>
    <property type="evidence" value="ECO:0007669"/>
    <property type="project" value="UniProtKB-KW"/>
</dbReference>
<dbReference type="SUPFAM" id="SSF53187">
    <property type="entry name" value="Zn-dependent exopeptidases"/>
    <property type="match status" value="1"/>
</dbReference>
<feature type="compositionally biased region" description="Polar residues" evidence="10">
    <location>
        <begin position="41"/>
        <end position="52"/>
    </location>
</feature>
<proteinExistence type="inferred from homology"/>
<dbReference type="PROSITE" id="PS51318">
    <property type="entry name" value="TAT"/>
    <property type="match status" value="1"/>
</dbReference>